<dbReference type="InterPro" id="IPR006680">
    <property type="entry name" value="Amidohydro-rel"/>
</dbReference>
<dbReference type="RefSeq" id="WP_213542975.1">
    <property type="nucleotide sequence ID" value="NZ_AP023420.1"/>
</dbReference>
<dbReference type="SUPFAM" id="SSF51556">
    <property type="entry name" value="Metallo-dependent hydrolases"/>
    <property type="match status" value="1"/>
</dbReference>
<accession>A0A810QHX5</accession>
<dbReference type="KEGG" id="pfaa:MM59RIKEN_13620"/>
<evidence type="ECO:0000256" key="1">
    <source>
        <dbReference type="ARBA" id="ARBA00023239"/>
    </source>
</evidence>
<sequence>MKIIDAHLHLFPEDEPQFEEMAQSVGHHNSTAHLRQAYRDLGIVHGVVMGNRSLRAADHDYPADLFHYCVGLDSALFRQGGSTTAHLAERIEENLASPACCGVKLYPGYNKTWLWDPLYEPVYTLAARYRKPVAIHMGLTASASAHLKYCHPLTLDEVAADHPNTQFVMCHFGNPFLESAAAVVEKNPNVAADLSGLLEGRVDLSRYQQEQTGWLSLLRTWLTAMDRWEDLLFGTDWPIVNLAEYVDFIRLLVPEARWEQVFFHNANRVYQLGL</sequence>
<dbReference type="AlphaFoldDB" id="A0A810QHX5"/>
<dbReference type="Pfam" id="PF04909">
    <property type="entry name" value="Amidohydro_2"/>
    <property type="match status" value="1"/>
</dbReference>
<organism evidence="3 4">
    <name type="scientific">Pusillibacter faecalis</name>
    <dbReference type="NCBI Taxonomy" id="2714358"/>
    <lineage>
        <taxon>Bacteria</taxon>
        <taxon>Bacillati</taxon>
        <taxon>Bacillota</taxon>
        <taxon>Clostridia</taxon>
        <taxon>Eubacteriales</taxon>
        <taxon>Oscillospiraceae</taxon>
        <taxon>Pusillibacter</taxon>
    </lineage>
</organism>
<evidence type="ECO:0000259" key="2">
    <source>
        <dbReference type="Pfam" id="PF04909"/>
    </source>
</evidence>
<dbReference type="EMBL" id="AP023420">
    <property type="protein sequence ID" value="BCK84043.1"/>
    <property type="molecule type" value="Genomic_DNA"/>
</dbReference>
<dbReference type="PANTHER" id="PTHR21240">
    <property type="entry name" value="2-AMINO-3-CARBOXYLMUCONATE-6-SEMIALDEHYDE DECARBOXYLASE"/>
    <property type="match status" value="1"/>
</dbReference>
<dbReference type="Proteomes" id="UP000679848">
    <property type="component" value="Chromosome"/>
</dbReference>
<dbReference type="GO" id="GO:0016831">
    <property type="term" value="F:carboxy-lyase activity"/>
    <property type="evidence" value="ECO:0007669"/>
    <property type="project" value="InterPro"/>
</dbReference>
<dbReference type="GO" id="GO:0016787">
    <property type="term" value="F:hydrolase activity"/>
    <property type="evidence" value="ECO:0007669"/>
    <property type="project" value="InterPro"/>
</dbReference>
<dbReference type="InterPro" id="IPR032465">
    <property type="entry name" value="ACMSD"/>
</dbReference>
<dbReference type="PANTHER" id="PTHR21240:SF19">
    <property type="entry name" value="CATALYTIC_ HYDROLASE"/>
    <property type="match status" value="1"/>
</dbReference>
<evidence type="ECO:0000313" key="4">
    <source>
        <dbReference type="Proteomes" id="UP000679848"/>
    </source>
</evidence>
<name>A0A810QHX5_9FIRM</name>
<gene>
    <name evidence="3" type="ORF">MM59RIKEN_13620</name>
</gene>
<dbReference type="CDD" id="cd01292">
    <property type="entry name" value="metallo-dependent_hydrolases"/>
    <property type="match status" value="1"/>
</dbReference>
<proteinExistence type="predicted"/>
<feature type="domain" description="Amidohydrolase-related" evidence="2">
    <location>
        <begin position="4"/>
        <end position="272"/>
    </location>
</feature>
<evidence type="ECO:0000313" key="3">
    <source>
        <dbReference type="EMBL" id="BCK84043.1"/>
    </source>
</evidence>
<keyword evidence="1" id="KW-0456">Lyase</keyword>
<keyword evidence="4" id="KW-1185">Reference proteome</keyword>
<dbReference type="InterPro" id="IPR032466">
    <property type="entry name" value="Metal_Hydrolase"/>
</dbReference>
<protein>
    <recommendedName>
        <fullName evidence="2">Amidohydrolase-related domain-containing protein</fullName>
    </recommendedName>
</protein>
<dbReference type="Gene3D" id="3.20.20.140">
    <property type="entry name" value="Metal-dependent hydrolases"/>
    <property type="match status" value="1"/>
</dbReference>
<reference evidence="3" key="1">
    <citation type="submission" date="2020-09" db="EMBL/GenBank/DDBJ databases">
        <title>New species isolated from human feces.</title>
        <authorList>
            <person name="Kitahara M."/>
            <person name="Shigeno Y."/>
            <person name="Shime M."/>
            <person name="Matsumoto Y."/>
            <person name="Nakamura S."/>
            <person name="Motooka D."/>
            <person name="Fukuoka S."/>
            <person name="Nishikawa H."/>
            <person name="Benno Y."/>
        </authorList>
    </citation>
    <scope>NUCLEOTIDE SEQUENCE</scope>
    <source>
        <strain evidence="3">MM59</strain>
    </source>
</reference>